<dbReference type="SMART" id="SM00028">
    <property type="entry name" value="TPR"/>
    <property type="match status" value="6"/>
</dbReference>
<dbReference type="InterPro" id="IPR019734">
    <property type="entry name" value="TPR_rpt"/>
</dbReference>
<evidence type="ECO:0000313" key="4">
    <source>
        <dbReference type="EMBL" id="CCH34355.1"/>
    </source>
</evidence>
<dbReference type="eggNOG" id="COG4995">
    <property type="taxonomic scope" value="Bacteria"/>
</dbReference>
<dbReference type="Pfam" id="PF12770">
    <property type="entry name" value="CHAT"/>
    <property type="match status" value="1"/>
</dbReference>
<keyword evidence="2" id="KW-0802">TPR repeat</keyword>
<evidence type="ECO:0000313" key="5">
    <source>
        <dbReference type="Proteomes" id="UP000006281"/>
    </source>
</evidence>
<evidence type="ECO:0000259" key="3">
    <source>
        <dbReference type="Pfam" id="PF12770"/>
    </source>
</evidence>
<dbReference type="InterPro" id="IPR024983">
    <property type="entry name" value="CHAT_dom"/>
</dbReference>
<dbReference type="PANTHER" id="PTHR44858">
    <property type="entry name" value="TETRATRICOPEPTIDE REPEAT PROTEIN 6"/>
    <property type="match status" value="1"/>
</dbReference>
<reference evidence="4 5" key="1">
    <citation type="journal article" date="2012" name="BMC Genomics">
        <title>Complete genome sequence of Saccharothrix espanaensis DSM 44229T and comparison to the other completely sequenced Pseudonocardiaceae.</title>
        <authorList>
            <person name="Strobel T."/>
            <person name="Al-Dilaimi A."/>
            <person name="Blom J."/>
            <person name="Gessner A."/>
            <person name="Kalinowski J."/>
            <person name="Luzhetska M."/>
            <person name="Puhler A."/>
            <person name="Szczepanowski R."/>
            <person name="Bechthold A."/>
            <person name="Ruckert C."/>
        </authorList>
    </citation>
    <scope>NUCLEOTIDE SEQUENCE [LARGE SCALE GENOMIC DNA]</scope>
    <source>
        <strain evidence="5">ATCC 51144 / DSM 44229 / JCM 9112 / NBRC 15066 / NRRL 15764</strain>
    </source>
</reference>
<dbReference type="InterPro" id="IPR050498">
    <property type="entry name" value="Ycf3"/>
</dbReference>
<dbReference type="eggNOG" id="COG0457">
    <property type="taxonomic scope" value="Bacteria"/>
</dbReference>
<dbReference type="GO" id="GO:0009279">
    <property type="term" value="C:cell outer membrane"/>
    <property type="evidence" value="ECO:0007669"/>
    <property type="project" value="TreeGrafter"/>
</dbReference>
<dbReference type="EMBL" id="HE804045">
    <property type="protein sequence ID" value="CCH34355.1"/>
    <property type="molecule type" value="Genomic_DNA"/>
</dbReference>
<evidence type="ECO:0000256" key="2">
    <source>
        <dbReference type="ARBA" id="ARBA00022803"/>
    </source>
</evidence>
<dbReference type="GO" id="GO:0046813">
    <property type="term" value="P:receptor-mediated virion attachment to host cell"/>
    <property type="evidence" value="ECO:0007669"/>
    <property type="project" value="TreeGrafter"/>
</dbReference>
<keyword evidence="5" id="KW-1185">Reference proteome</keyword>
<dbReference type="Proteomes" id="UP000006281">
    <property type="component" value="Chromosome"/>
</dbReference>
<dbReference type="SUPFAM" id="SSF48452">
    <property type="entry name" value="TPR-like"/>
    <property type="match status" value="2"/>
</dbReference>
<gene>
    <name evidence="4" type="ordered locus">BN6_71200</name>
</gene>
<sequence>MFADRLAFARRALAEGNHDQAVLIVAGGLAEARRRFDRGDGDALAWTAVLTDELDALTEDVLEPAERTGPWEDLRALARRAGAAAAELGSVLRLAVLHLRADRPEVAAEHAAAVLDLVSRNGVLRAKGVRVDEPDPTTIHEVLTDVAHDLYYRREDFAAAEALADGFAGCYPDSPVPWYFLGHSAARLEHHEAAVRALTRLAELVPDLPGPLVSLSGSLFHVDRRAEAVAALTQAIELAPDEARYRCFRARMHAADGRAEDALADVDEVIGTARVARDLADFAAVLRLNLLVDLGRLAEAAAGARVLADTGDEPTAGAAYAVLGDLAFDGGDYPRAIVCFTAQLDRHESAEALLSRATAYEAADLLDAAAADLDALALLEPARAVEALTGLRERHPTHGGTAKALGHALLRLRDPARAVEELTEAHRRLPGDWQVVAWLGLAQVTHSAADDEWNDGFSGRRVLDAVGRLTDAVLMAPDEPHPRHHLRWLVDRACALPPIRDFLVHARDLPRGFGPGGADLAAALPDVADLLAGWSRALPPEEEPARGESSLTALAALRARIHDLPVFGALVDLRLAEVHLRLYQVPAALDLVAGAEEALDDVGRTPGDRFRGEFPEPLSGLDFDHVELTAAVHTELRKSIAVHRSRALHRLGDLDGALEAADHGLGDDDFDHLYRRTTLLRDVGRLDEAVAQLPRLTGLAGRADRTRLANLEATLHLSRREFDAAAGVLERVLPTVEPDSYDASVFVTNLISVHLERAEPAAVLDLIDRYPLPAGAPSSLLLNRHAMRAVALTGLGEHRAAAAGFRAALAIAEDVRGGLLDRAARLSWEATHLWVYEQAVLVALAAGDPAGAWELVRRAKAHEFDRPGADPSPGAEVRVPDGCVLAEFFVAADRVLLFVLSPGRAEPEVHQWEAESDELVGWFFDRSVRELDQEAFAVAFGPMVAPITDRCAPGDVIVLVPHEVLHHLPLHALLLGRNPVCRLPSATLPPSRPDRRWDTAVVLGDSRGDLVHSREEAARVAAVFGTRPVLGVDATRLPAVGADVLHLACRGRGDGEPAVLLADGHELTASDIGGPDRTPGLVTWSASGFGDDPAGFARAVLHAGVPSVVVSLWEVDDLSTTLLMADFYTRLRAGAGLADALRDAQVALAATAAREVVAYCDDRLTGVVDPVAAAGLLLDRAGAQTAAGDLGRAAATCREVGPALAGTRGGCARRLRERAARRLNLLALKAESPPPVDYAARPFAHPYHWAAFVLVGDWR</sequence>
<accession>K0K277</accession>
<dbReference type="KEGG" id="sesp:BN6_71200"/>
<dbReference type="InterPro" id="IPR011990">
    <property type="entry name" value="TPR-like_helical_dom_sf"/>
</dbReference>
<dbReference type="PANTHER" id="PTHR44858:SF1">
    <property type="entry name" value="UDP-N-ACETYLGLUCOSAMINE--PEPTIDE N-ACETYLGLUCOSAMINYLTRANSFERASE SPINDLY-RELATED"/>
    <property type="match status" value="1"/>
</dbReference>
<evidence type="ECO:0000256" key="1">
    <source>
        <dbReference type="ARBA" id="ARBA00022737"/>
    </source>
</evidence>
<dbReference type="BioCyc" id="SESP1179773:BN6_RS34345-MONOMER"/>
<dbReference type="OrthoDB" id="4331905at2"/>
<proteinExistence type="predicted"/>
<keyword evidence="1" id="KW-0677">Repeat</keyword>
<dbReference type="RefSeq" id="WP_015104466.1">
    <property type="nucleotide sequence ID" value="NC_019673.1"/>
</dbReference>
<protein>
    <recommendedName>
        <fullName evidence="3">CHAT domain-containing protein</fullName>
    </recommendedName>
</protein>
<dbReference type="Gene3D" id="1.25.40.10">
    <property type="entry name" value="Tetratricopeptide repeat domain"/>
    <property type="match status" value="3"/>
</dbReference>
<dbReference type="HOGENOM" id="CLU_264988_0_0_11"/>
<feature type="domain" description="CHAT" evidence="3">
    <location>
        <begin position="945"/>
        <end position="1257"/>
    </location>
</feature>
<dbReference type="AlphaFoldDB" id="K0K277"/>
<organism evidence="4 5">
    <name type="scientific">Saccharothrix espanaensis (strain ATCC 51144 / DSM 44229 / JCM 9112 / NBRC 15066 / NRRL 15764)</name>
    <dbReference type="NCBI Taxonomy" id="1179773"/>
    <lineage>
        <taxon>Bacteria</taxon>
        <taxon>Bacillati</taxon>
        <taxon>Actinomycetota</taxon>
        <taxon>Actinomycetes</taxon>
        <taxon>Pseudonocardiales</taxon>
        <taxon>Pseudonocardiaceae</taxon>
        <taxon>Saccharothrix</taxon>
    </lineage>
</organism>
<dbReference type="STRING" id="1179773.BN6_71200"/>
<dbReference type="PATRIC" id="fig|1179773.3.peg.7194"/>
<name>K0K277_SACES</name>